<protein>
    <submittedName>
        <fullName evidence="1">Uncharacterized protein</fullName>
    </submittedName>
</protein>
<evidence type="ECO:0000313" key="1">
    <source>
        <dbReference type="EMBL" id="SFP87378.1"/>
    </source>
</evidence>
<accession>A0A1I5TWI9</accession>
<dbReference type="STRING" id="1227077.SAMN04515668_0634"/>
<name>A0A1I5TWI9_HYMAR</name>
<dbReference type="SUPFAM" id="SSF49464">
    <property type="entry name" value="Carboxypeptidase regulatory domain-like"/>
    <property type="match status" value="1"/>
</dbReference>
<keyword evidence="2" id="KW-1185">Reference proteome</keyword>
<sequence>MINPRFYIGITPWPAYQMLSLAKVGLLVSAGCIIGCRQQPTQILTYAQGKRLSAEYLSNHKPGKAPAYWVGPSTTYIHLRQVKPAKDAIIVGHVDVQEENGTMRPWPSAIISIDQKHTFANENGDYARVISPGLHTMRVGWIGMLWSEAPPLRVQAGDSIRVDFQLLPEFRPLH</sequence>
<gene>
    <name evidence="1" type="ORF">SAMN04515668_0634</name>
</gene>
<proteinExistence type="predicted"/>
<dbReference type="Proteomes" id="UP000199029">
    <property type="component" value="Unassembled WGS sequence"/>
</dbReference>
<dbReference type="OrthoDB" id="976619at2"/>
<reference evidence="2" key="1">
    <citation type="submission" date="2016-10" db="EMBL/GenBank/DDBJ databases">
        <authorList>
            <person name="Varghese N."/>
            <person name="Submissions S."/>
        </authorList>
    </citation>
    <scope>NUCLEOTIDE SEQUENCE [LARGE SCALE GENOMIC DNA]</scope>
    <source>
        <strain evidence="2">OR362-8,ATCC BAA-1266,JCM 13504</strain>
    </source>
</reference>
<evidence type="ECO:0000313" key="2">
    <source>
        <dbReference type="Proteomes" id="UP000199029"/>
    </source>
</evidence>
<dbReference type="AlphaFoldDB" id="A0A1I5TWI9"/>
<dbReference type="Gene3D" id="2.60.40.1120">
    <property type="entry name" value="Carboxypeptidase-like, regulatory domain"/>
    <property type="match status" value="1"/>
</dbReference>
<dbReference type="RefSeq" id="WP_143080031.1">
    <property type="nucleotide sequence ID" value="NZ_FOXS01000001.1"/>
</dbReference>
<dbReference type="InterPro" id="IPR008969">
    <property type="entry name" value="CarboxyPept-like_regulatory"/>
</dbReference>
<organism evidence="1 2">
    <name type="scientific">Hymenobacter arizonensis</name>
    <name type="common">Siccationidurans arizonensis</name>
    <dbReference type="NCBI Taxonomy" id="1227077"/>
    <lineage>
        <taxon>Bacteria</taxon>
        <taxon>Pseudomonadati</taxon>
        <taxon>Bacteroidota</taxon>
        <taxon>Cytophagia</taxon>
        <taxon>Cytophagales</taxon>
        <taxon>Hymenobacteraceae</taxon>
        <taxon>Hymenobacter</taxon>
    </lineage>
</organism>
<dbReference type="EMBL" id="FOXS01000001">
    <property type="protein sequence ID" value="SFP87378.1"/>
    <property type="molecule type" value="Genomic_DNA"/>
</dbReference>